<dbReference type="Gene3D" id="3.30.420.340">
    <property type="entry name" value="UvrC, RNAse H endonuclease domain"/>
    <property type="match status" value="1"/>
</dbReference>
<protein>
    <recommendedName>
        <fullName evidence="8">Excinuclease cho</fullName>
    </recommendedName>
    <alternativeName>
        <fullName evidence="10">Endonuclease cho</fullName>
    </alternativeName>
    <alternativeName>
        <fullName evidence="9">UvrC homolog protein</fullName>
    </alternativeName>
</protein>
<dbReference type="Pfam" id="PF08459">
    <property type="entry name" value="UvrC_RNaseH_dom"/>
    <property type="match status" value="1"/>
</dbReference>
<dbReference type="SMART" id="SM00465">
    <property type="entry name" value="GIYc"/>
    <property type="match status" value="1"/>
</dbReference>
<organism evidence="13 14">
    <name type="scientific">Candidatus Falkowbacteria bacterium HGW-Falkowbacteria-1</name>
    <dbReference type="NCBI Taxonomy" id="2013768"/>
    <lineage>
        <taxon>Bacteria</taxon>
        <taxon>Candidatus Falkowiibacteriota</taxon>
    </lineage>
</organism>
<evidence type="ECO:0000259" key="11">
    <source>
        <dbReference type="PROSITE" id="PS50164"/>
    </source>
</evidence>
<dbReference type="GO" id="GO:0006289">
    <property type="term" value="P:nucleotide-excision repair"/>
    <property type="evidence" value="ECO:0007669"/>
    <property type="project" value="InterPro"/>
</dbReference>
<dbReference type="Proteomes" id="UP000233517">
    <property type="component" value="Unassembled WGS sequence"/>
</dbReference>
<dbReference type="CDD" id="cd10434">
    <property type="entry name" value="GIY-YIG_UvrC_Cho"/>
    <property type="match status" value="1"/>
</dbReference>
<dbReference type="GO" id="GO:0009432">
    <property type="term" value="P:SOS response"/>
    <property type="evidence" value="ECO:0007669"/>
    <property type="project" value="UniProtKB-KW"/>
</dbReference>
<evidence type="ECO:0000256" key="7">
    <source>
        <dbReference type="ARBA" id="ARBA00023236"/>
    </source>
</evidence>
<keyword evidence="1" id="KW-0963">Cytoplasm</keyword>
<dbReference type="SUPFAM" id="SSF82771">
    <property type="entry name" value="GIY-YIG endonuclease"/>
    <property type="match status" value="1"/>
</dbReference>
<keyword evidence="7" id="KW-0742">SOS response</keyword>
<sequence>MKTLKDTIKKISKNSGVYFWLDGRGRVLYVGRATSLKNRLSQYFLSNVDSRIKEMVAQAKKIKVIETKTLLEAIILEAKYIKKYWPKYNIKDRDDRSFVYVVIPKKDFTYPLIVRGKDLKKFSEKENDIFGPYQSSTLIKNALRIIRRIFPYGTCKANSGKACFDYQVKLCPGSCLGLINKKDYQKNIKNIILLLRGKRDFLLKKLLKENPLQAKSLKHLQDVSLLERDHNIVETNFGRIEAYDISHFSGKNAYGSMVVFNFEGEAEKAKYRLFKIKNEFLSDDLRALSEVLSRRLQHKEWEYPDLILIDGGRPQTDFLSKIFKKYKIKSVVGLSKFAGDELVFLSNFDIEFQKKVLKIKNILIKARDEAHRFANSARKRSQKI</sequence>
<gene>
    <name evidence="13" type="ORF">CVU82_02045</name>
</gene>
<evidence type="ECO:0000256" key="10">
    <source>
        <dbReference type="ARBA" id="ARBA00042732"/>
    </source>
</evidence>
<evidence type="ECO:0000256" key="5">
    <source>
        <dbReference type="ARBA" id="ARBA00022881"/>
    </source>
</evidence>
<keyword evidence="2" id="KW-0227">DNA damage</keyword>
<dbReference type="GO" id="GO:0009380">
    <property type="term" value="C:excinuclease repair complex"/>
    <property type="evidence" value="ECO:0007669"/>
    <property type="project" value="TreeGrafter"/>
</dbReference>
<reference evidence="13 14" key="1">
    <citation type="journal article" date="2017" name="ISME J.">
        <title>Potential for microbial H2 and metal transformations associated with novel bacteria and archaea in deep terrestrial subsurface sediments.</title>
        <authorList>
            <person name="Hernsdorf A.W."/>
            <person name="Amano Y."/>
            <person name="Miyakawa K."/>
            <person name="Ise K."/>
            <person name="Suzuki Y."/>
            <person name="Anantharaman K."/>
            <person name="Probst A."/>
            <person name="Burstein D."/>
            <person name="Thomas B.C."/>
            <person name="Banfield J.F."/>
        </authorList>
    </citation>
    <scope>NUCLEOTIDE SEQUENCE [LARGE SCALE GENOMIC DNA]</scope>
    <source>
        <strain evidence="13">HGW-Falkowbacteria-1</strain>
    </source>
</reference>
<dbReference type="EMBL" id="PHAI01000002">
    <property type="protein sequence ID" value="PKM91357.1"/>
    <property type="molecule type" value="Genomic_DNA"/>
</dbReference>
<dbReference type="InterPro" id="IPR038476">
    <property type="entry name" value="UvrC_RNase_H_dom_sf"/>
</dbReference>
<dbReference type="GO" id="GO:0009381">
    <property type="term" value="F:excinuclease ABC activity"/>
    <property type="evidence" value="ECO:0007669"/>
    <property type="project" value="InterPro"/>
</dbReference>
<dbReference type="PANTHER" id="PTHR30562:SF10">
    <property type="entry name" value="EXCINUCLEASE CHO"/>
    <property type="match status" value="1"/>
</dbReference>
<evidence type="ECO:0000256" key="2">
    <source>
        <dbReference type="ARBA" id="ARBA00022763"/>
    </source>
</evidence>
<name>A0A2N2E9F4_9BACT</name>
<accession>A0A2N2E9F4</accession>
<comment type="caution">
    <text evidence="13">The sequence shown here is derived from an EMBL/GenBank/DDBJ whole genome shotgun (WGS) entry which is preliminary data.</text>
</comment>
<evidence type="ECO:0000259" key="12">
    <source>
        <dbReference type="PROSITE" id="PS50165"/>
    </source>
</evidence>
<evidence type="ECO:0000256" key="3">
    <source>
        <dbReference type="ARBA" id="ARBA00022769"/>
    </source>
</evidence>
<dbReference type="InterPro" id="IPR050066">
    <property type="entry name" value="UvrABC_protein_C"/>
</dbReference>
<evidence type="ECO:0000256" key="1">
    <source>
        <dbReference type="ARBA" id="ARBA00022490"/>
    </source>
</evidence>
<dbReference type="Gene3D" id="3.40.1440.10">
    <property type="entry name" value="GIY-YIG endonuclease"/>
    <property type="match status" value="1"/>
</dbReference>
<dbReference type="PROSITE" id="PS50164">
    <property type="entry name" value="GIY_YIG"/>
    <property type="match status" value="1"/>
</dbReference>
<evidence type="ECO:0000256" key="9">
    <source>
        <dbReference type="ARBA" id="ARBA00042138"/>
    </source>
</evidence>
<dbReference type="PROSITE" id="PS50165">
    <property type="entry name" value="UVRC"/>
    <property type="match status" value="1"/>
</dbReference>
<dbReference type="AlphaFoldDB" id="A0A2N2E9F4"/>
<keyword evidence="3" id="KW-0228">DNA excision</keyword>
<keyword evidence="5" id="KW-0267">Excision nuclease</keyword>
<keyword evidence="4" id="KW-0378">Hydrolase</keyword>
<proteinExistence type="predicted"/>
<keyword evidence="6" id="KW-0234">DNA repair</keyword>
<dbReference type="InterPro" id="IPR035901">
    <property type="entry name" value="GIY-YIG_endonuc_sf"/>
</dbReference>
<dbReference type="PANTHER" id="PTHR30562">
    <property type="entry name" value="UVRC/OXIDOREDUCTASE"/>
    <property type="match status" value="1"/>
</dbReference>
<evidence type="ECO:0000256" key="8">
    <source>
        <dbReference type="ARBA" id="ARBA00040756"/>
    </source>
</evidence>
<dbReference type="InterPro" id="IPR000305">
    <property type="entry name" value="GIY-YIG_endonuc"/>
</dbReference>
<feature type="domain" description="GIY-YIG" evidence="11">
    <location>
        <begin position="13"/>
        <end position="90"/>
    </location>
</feature>
<dbReference type="FunFam" id="3.40.1440.10:FF:000001">
    <property type="entry name" value="UvrABC system protein C"/>
    <property type="match status" value="1"/>
</dbReference>
<feature type="domain" description="UvrC family homology region profile" evidence="12">
    <location>
        <begin position="202"/>
        <end position="323"/>
    </location>
</feature>
<dbReference type="Pfam" id="PF01541">
    <property type="entry name" value="GIY-YIG"/>
    <property type="match status" value="1"/>
</dbReference>
<evidence type="ECO:0000313" key="13">
    <source>
        <dbReference type="EMBL" id="PKM91357.1"/>
    </source>
</evidence>
<dbReference type="InterPro" id="IPR047296">
    <property type="entry name" value="GIY-YIG_UvrC_Cho"/>
</dbReference>
<evidence type="ECO:0000256" key="4">
    <source>
        <dbReference type="ARBA" id="ARBA00022801"/>
    </source>
</evidence>
<evidence type="ECO:0000313" key="14">
    <source>
        <dbReference type="Proteomes" id="UP000233517"/>
    </source>
</evidence>
<dbReference type="InterPro" id="IPR001162">
    <property type="entry name" value="UvrC_RNase_H_dom"/>
</dbReference>
<evidence type="ECO:0000256" key="6">
    <source>
        <dbReference type="ARBA" id="ARBA00023204"/>
    </source>
</evidence>